<keyword evidence="1" id="KW-0812">Transmembrane</keyword>
<dbReference type="Proteomes" id="UP000433071">
    <property type="component" value="Unassembled WGS sequence"/>
</dbReference>
<evidence type="ECO:0000313" key="5">
    <source>
        <dbReference type="Proteomes" id="UP000433071"/>
    </source>
</evidence>
<dbReference type="OrthoDB" id="4771228at2"/>
<feature type="domain" description="FAD-binding PCMH-type" evidence="3">
    <location>
        <begin position="22"/>
        <end position="280"/>
    </location>
</feature>
<feature type="domain" description="HTH araC/xylS-type" evidence="2">
    <location>
        <begin position="680"/>
        <end position="704"/>
    </location>
</feature>
<dbReference type="PANTHER" id="PTHR43762">
    <property type="entry name" value="L-GULONOLACTONE OXIDASE"/>
    <property type="match status" value="1"/>
</dbReference>
<dbReference type="EMBL" id="WMLB01000035">
    <property type="protein sequence ID" value="MTH69812.1"/>
    <property type="molecule type" value="Genomic_DNA"/>
</dbReference>
<dbReference type="InterPro" id="IPR018060">
    <property type="entry name" value="HTH_AraC"/>
</dbReference>
<dbReference type="GO" id="GO:0043565">
    <property type="term" value="F:sequence-specific DNA binding"/>
    <property type="evidence" value="ECO:0007669"/>
    <property type="project" value="InterPro"/>
</dbReference>
<keyword evidence="5" id="KW-1185">Reference proteome</keyword>
<comment type="caution">
    <text evidence="4">The sequence shown here is derived from an EMBL/GenBank/DDBJ whole genome shotgun (WGS) entry which is preliminary data.</text>
</comment>
<gene>
    <name evidence="4" type="ORF">GJ743_15685</name>
</gene>
<proteinExistence type="predicted"/>
<evidence type="ECO:0008006" key="6">
    <source>
        <dbReference type="Google" id="ProtNLM"/>
    </source>
</evidence>
<dbReference type="Gene3D" id="3.30.465.10">
    <property type="match status" value="1"/>
</dbReference>
<dbReference type="PROSITE" id="PS01124">
    <property type="entry name" value="HTH_ARAC_FAMILY_2"/>
    <property type="match status" value="1"/>
</dbReference>
<dbReference type="PROSITE" id="PS51387">
    <property type="entry name" value="FAD_PCMH"/>
    <property type="match status" value="1"/>
</dbReference>
<reference evidence="4 5" key="1">
    <citation type="submission" date="2019-11" db="EMBL/GenBank/DDBJ databases">
        <title>Agromyces kandeliae sp. nov., isolated from mangrove soil.</title>
        <authorList>
            <person name="Wang R."/>
        </authorList>
    </citation>
    <scope>NUCLEOTIDE SEQUENCE [LARGE SCALE GENOMIC DNA]</scope>
    <source>
        <strain evidence="4 5">JCM 11433</strain>
    </source>
</reference>
<evidence type="ECO:0000259" key="3">
    <source>
        <dbReference type="PROSITE" id="PS51387"/>
    </source>
</evidence>
<organism evidence="4 5">
    <name type="scientific">Agromyces bracchium</name>
    <dbReference type="NCBI Taxonomy" id="88376"/>
    <lineage>
        <taxon>Bacteria</taxon>
        <taxon>Bacillati</taxon>
        <taxon>Actinomycetota</taxon>
        <taxon>Actinomycetes</taxon>
        <taxon>Micrococcales</taxon>
        <taxon>Microbacteriaceae</taxon>
        <taxon>Agromyces</taxon>
    </lineage>
</organism>
<dbReference type="InterPro" id="IPR016169">
    <property type="entry name" value="FAD-bd_PCMH_sub2"/>
</dbReference>
<accession>A0A6I3MCF7</accession>
<dbReference type="InterPro" id="IPR016166">
    <property type="entry name" value="FAD-bd_PCMH"/>
</dbReference>
<protein>
    <recommendedName>
        <fullName evidence="6">FAD-binding PCMH-type domain-containing protein</fullName>
    </recommendedName>
</protein>
<evidence type="ECO:0000256" key="1">
    <source>
        <dbReference type="SAM" id="Phobius"/>
    </source>
</evidence>
<keyword evidence="1" id="KW-1133">Transmembrane helix</keyword>
<evidence type="ECO:0000259" key="2">
    <source>
        <dbReference type="PROSITE" id="PS01124"/>
    </source>
</evidence>
<dbReference type="SUPFAM" id="SSF56176">
    <property type="entry name" value="FAD-binding/transporter-associated domain-like"/>
    <property type="match status" value="1"/>
</dbReference>
<name>A0A6I3MCF7_9MICO</name>
<dbReference type="GO" id="GO:0016899">
    <property type="term" value="F:oxidoreductase activity, acting on the CH-OH group of donors, oxygen as acceptor"/>
    <property type="evidence" value="ECO:0007669"/>
    <property type="project" value="InterPro"/>
</dbReference>
<dbReference type="RefSeq" id="WP_155052846.1">
    <property type="nucleotide sequence ID" value="NZ_BAAAIB010000010.1"/>
</dbReference>
<dbReference type="PANTHER" id="PTHR43762:SF1">
    <property type="entry name" value="D-ARABINONO-1,4-LACTONE OXIDASE"/>
    <property type="match status" value="1"/>
</dbReference>
<dbReference type="InterPro" id="IPR010031">
    <property type="entry name" value="FAD_lactone_oxidase-like"/>
</dbReference>
<dbReference type="AlphaFoldDB" id="A0A6I3MCF7"/>
<dbReference type="GO" id="GO:0003700">
    <property type="term" value="F:DNA-binding transcription factor activity"/>
    <property type="evidence" value="ECO:0007669"/>
    <property type="project" value="InterPro"/>
</dbReference>
<keyword evidence="1" id="KW-0472">Membrane</keyword>
<evidence type="ECO:0000313" key="4">
    <source>
        <dbReference type="EMBL" id="MTH69812.1"/>
    </source>
</evidence>
<dbReference type="InterPro" id="IPR036318">
    <property type="entry name" value="FAD-bd_PCMH-like_sf"/>
</dbReference>
<feature type="transmembrane region" description="Helical" evidence="1">
    <location>
        <begin position="446"/>
        <end position="475"/>
    </location>
</feature>
<sequence>MAIETVLGAAWTRKHDDPRDALIPSTPRIVYPKSLAELIEICRDENLGRLKAAGSHWALSEAAISEETFIETHDPRNQRQAMGRTLKHVVPHCLHPELLQRMSEPSFVQDHGSLVHVEAGKRVYQLYAELDQVDPLDLQPPDGVQTLGAFMLANFGTTAFEGPWGMETAGNAGGQTIVGAFSTGTHGGDFDCGPIADSVVAIHLVADGGAHYWIESSDERYWPQLTDDDRMREVYGTDEFGGDENFHIVRTRDNALFDAAVVAAGRFGVIYSVVLRALPQYARYERRRLHVWQDFKHQILDRNSALYRDAAIVPGGYVPSTQVTSPQRFLQVAVSLTPHLNFQRNLAGVTKQWKLRLQDDPPGRAERVGDLVTDFDPLIQAPRFANAGNNFSYRFDPDDPLNGEDDPDPIALACSNGSFLAGIIEAAINEIEDFVSSNGTVVGAGIAAIAALGGGGLLLLIPALLAILVILRALLEAFDADDRFGEHMENIKNSLLDPNEPDPAKRAAGLFAWQLIVYLGFQAQQSDRDYEAISYAVTDQKDYRNISCEVNVDSVEVFFDAVDQRLIAFVDALLAFEIMQEFQGRACVGYASLRFMGPTRAKIGMQRHPTTCSVEVACLKDVSGGQEMVDYAARLALNPNIGGILHWGQHNDATAADIERLFGDPTSPTNGDLGAWRQALAEVTGFGSRDRFSSDFTRRTGLEP</sequence>
<dbReference type="GO" id="GO:0071949">
    <property type="term" value="F:FAD binding"/>
    <property type="evidence" value="ECO:0007669"/>
    <property type="project" value="InterPro"/>
</dbReference>